<evidence type="ECO:0000256" key="5">
    <source>
        <dbReference type="ARBA" id="ARBA00023136"/>
    </source>
</evidence>
<dbReference type="RefSeq" id="WP_051588031.1">
    <property type="nucleotide sequence ID" value="NZ_JFKE01000002.1"/>
</dbReference>
<dbReference type="GO" id="GO:0000271">
    <property type="term" value="P:polysaccharide biosynthetic process"/>
    <property type="evidence" value="ECO:0007669"/>
    <property type="project" value="InterPro"/>
</dbReference>
<reference evidence="8 9" key="1">
    <citation type="submission" date="2014-03" db="EMBL/GenBank/DDBJ databases">
        <title>Draft Genome Sequence of Actibacterium mucosum KCTC 23349, a Marine Alphaproteobacterium with Complex Ionic Requirements Isolated from Mediterranean Seawater at Malvarrosa Beach, Valencia, Spain.</title>
        <authorList>
            <person name="Arahal D.R."/>
            <person name="Shao Z."/>
            <person name="Lai Q."/>
            <person name="Pujalte M.J."/>
        </authorList>
    </citation>
    <scope>NUCLEOTIDE SEQUENCE [LARGE SCALE GENOMIC DNA]</scope>
    <source>
        <strain evidence="8 9">KCTC 23349</strain>
    </source>
</reference>
<dbReference type="EMBL" id="JFKE01000002">
    <property type="protein sequence ID" value="KAJ56850.1"/>
    <property type="molecule type" value="Genomic_DNA"/>
</dbReference>
<evidence type="ECO:0000256" key="2">
    <source>
        <dbReference type="ARBA" id="ARBA00009399"/>
    </source>
</evidence>
<keyword evidence="9" id="KW-1185">Reference proteome</keyword>
<dbReference type="PANTHER" id="PTHR38459">
    <property type="entry name" value="PROPHAGE BACTOPRENOL-LINKED GLUCOSE TRANSLOCASE HOMOLOG"/>
    <property type="match status" value="1"/>
</dbReference>
<keyword evidence="3 6" id="KW-0812">Transmembrane</keyword>
<dbReference type="InterPro" id="IPR007267">
    <property type="entry name" value="GtrA_DPMS_TM"/>
</dbReference>
<feature type="transmembrane region" description="Helical" evidence="6">
    <location>
        <begin position="21"/>
        <end position="43"/>
    </location>
</feature>
<protein>
    <recommendedName>
        <fullName evidence="7">GtrA/DPMS transmembrane domain-containing protein</fullName>
    </recommendedName>
</protein>
<dbReference type="PANTHER" id="PTHR38459:SF1">
    <property type="entry name" value="PROPHAGE BACTOPRENOL-LINKED GLUCOSE TRANSLOCASE HOMOLOG"/>
    <property type="match status" value="1"/>
</dbReference>
<feature type="transmembrane region" description="Helical" evidence="6">
    <location>
        <begin position="117"/>
        <end position="137"/>
    </location>
</feature>
<evidence type="ECO:0000259" key="7">
    <source>
        <dbReference type="Pfam" id="PF04138"/>
    </source>
</evidence>
<comment type="subcellular location">
    <subcellularLocation>
        <location evidence="1">Membrane</location>
        <topology evidence="1">Multi-pass membrane protein</topology>
    </subcellularLocation>
</comment>
<organism evidence="8 9">
    <name type="scientific">Actibacterium mucosum KCTC 23349</name>
    <dbReference type="NCBI Taxonomy" id="1454373"/>
    <lineage>
        <taxon>Bacteria</taxon>
        <taxon>Pseudomonadati</taxon>
        <taxon>Pseudomonadota</taxon>
        <taxon>Alphaproteobacteria</taxon>
        <taxon>Rhodobacterales</taxon>
        <taxon>Roseobacteraceae</taxon>
        <taxon>Actibacterium</taxon>
    </lineage>
</organism>
<sequence length="140" mass="14885">MTAPDATRPGPFGLLHVATQALRFGAVGVVATLVHAAVGYGAVRLLGLPGLGANLVGFGIAWWVSFLGHYTFTFRGRANRMRALLRFVPHSLVMFGIGMAATALVSVQVTTLPQEALPVFGALVVPLLSFLSSKFYVFRV</sequence>
<gene>
    <name evidence="8" type="ORF">ACMU_07885</name>
</gene>
<evidence type="ECO:0000256" key="3">
    <source>
        <dbReference type="ARBA" id="ARBA00022692"/>
    </source>
</evidence>
<evidence type="ECO:0000256" key="4">
    <source>
        <dbReference type="ARBA" id="ARBA00022989"/>
    </source>
</evidence>
<dbReference type="OrthoDB" id="7024322at2"/>
<keyword evidence="5 6" id="KW-0472">Membrane</keyword>
<name>A0A037ZMI2_9RHOB</name>
<feature type="transmembrane region" description="Helical" evidence="6">
    <location>
        <begin position="55"/>
        <end position="72"/>
    </location>
</feature>
<accession>A0A037ZMI2</accession>
<feature type="transmembrane region" description="Helical" evidence="6">
    <location>
        <begin position="84"/>
        <end position="105"/>
    </location>
</feature>
<comment type="caution">
    <text evidence="8">The sequence shown here is derived from an EMBL/GenBank/DDBJ whole genome shotgun (WGS) entry which is preliminary data.</text>
</comment>
<keyword evidence="4 6" id="KW-1133">Transmembrane helix</keyword>
<dbReference type="InterPro" id="IPR051401">
    <property type="entry name" value="GtrA_CellWall_Glycosyl"/>
</dbReference>
<feature type="domain" description="GtrA/DPMS transmembrane" evidence="7">
    <location>
        <begin position="23"/>
        <end position="138"/>
    </location>
</feature>
<dbReference type="GO" id="GO:0005886">
    <property type="term" value="C:plasma membrane"/>
    <property type="evidence" value="ECO:0007669"/>
    <property type="project" value="TreeGrafter"/>
</dbReference>
<proteinExistence type="inferred from homology"/>
<comment type="similarity">
    <text evidence="2">Belongs to the GtrA family.</text>
</comment>
<dbReference type="Pfam" id="PF04138">
    <property type="entry name" value="GtrA_DPMS_TM"/>
    <property type="match status" value="1"/>
</dbReference>
<evidence type="ECO:0000256" key="6">
    <source>
        <dbReference type="SAM" id="Phobius"/>
    </source>
</evidence>
<dbReference type="Proteomes" id="UP000026249">
    <property type="component" value="Unassembled WGS sequence"/>
</dbReference>
<evidence type="ECO:0000313" key="8">
    <source>
        <dbReference type="EMBL" id="KAJ56850.1"/>
    </source>
</evidence>
<evidence type="ECO:0000256" key="1">
    <source>
        <dbReference type="ARBA" id="ARBA00004141"/>
    </source>
</evidence>
<evidence type="ECO:0000313" key="9">
    <source>
        <dbReference type="Proteomes" id="UP000026249"/>
    </source>
</evidence>
<dbReference type="STRING" id="1454373.ACMU_07885"/>
<dbReference type="AlphaFoldDB" id="A0A037ZMI2"/>